<protein>
    <recommendedName>
        <fullName evidence="4">Type II secretion system protein GspF domain-containing protein</fullName>
    </recommendedName>
</protein>
<keyword evidence="1" id="KW-0812">Transmembrane</keyword>
<evidence type="ECO:0000313" key="2">
    <source>
        <dbReference type="EMBL" id="MCV2891269.1"/>
    </source>
</evidence>
<feature type="transmembrane region" description="Helical" evidence="1">
    <location>
        <begin position="155"/>
        <end position="178"/>
    </location>
</feature>
<name>A0ABT3ARF3_9RHOB</name>
<evidence type="ECO:0000256" key="1">
    <source>
        <dbReference type="SAM" id="Phobius"/>
    </source>
</evidence>
<sequence length="343" mass="36665">MTQSMTTTIKGVTVSDTLLVTAFEALSPSFSKADFAQALDRAGLAEASDGDLVRRLMQSLKRQGLMAFADNLGTWSLTPLGLMRLPTRTLPLTPIDAGLPSVHTVGALQAVNPTAETARLVFSALACMALLGALIGLNASFAWELGREARQFQVLIMAGLMAIDMMRPGFVLMGFYLLSQGQKLPGTVAIAIALTLSPVSVLSTTSILSASLLLGSELNQDAQVIEETRQALRAEHGRLLERAAQDEAAWRQECARGGCGRIARELETAFQQTVAEAQAVLDQIVALSEDVQGTSELLSRLVTTFEGLGLFGSGRQLLLPLFLAISLELGALFGPALLLRRRR</sequence>
<feature type="transmembrane region" description="Helical" evidence="1">
    <location>
        <begin position="120"/>
        <end position="143"/>
    </location>
</feature>
<evidence type="ECO:0000313" key="3">
    <source>
        <dbReference type="Proteomes" id="UP001320899"/>
    </source>
</evidence>
<evidence type="ECO:0008006" key="4">
    <source>
        <dbReference type="Google" id="ProtNLM"/>
    </source>
</evidence>
<keyword evidence="3" id="KW-1185">Reference proteome</keyword>
<comment type="caution">
    <text evidence="2">The sequence shown here is derived from an EMBL/GenBank/DDBJ whole genome shotgun (WGS) entry which is preliminary data.</text>
</comment>
<keyword evidence="1" id="KW-1133">Transmembrane helix</keyword>
<dbReference type="EMBL" id="JAOWLB010000034">
    <property type="protein sequence ID" value="MCV2891269.1"/>
    <property type="molecule type" value="Genomic_DNA"/>
</dbReference>
<dbReference type="Proteomes" id="UP001320899">
    <property type="component" value="Unassembled WGS sequence"/>
</dbReference>
<proteinExistence type="predicted"/>
<accession>A0ABT3ARF3</accession>
<feature type="transmembrane region" description="Helical" evidence="1">
    <location>
        <begin position="317"/>
        <end position="339"/>
    </location>
</feature>
<keyword evidence="1" id="KW-0472">Membrane</keyword>
<organism evidence="2 3">
    <name type="scientific">Ruegeria aquimaris</name>
    <dbReference type="NCBI Taxonomy" id="2984333"/>
    <lineage>
        <taxon>Bacteria</taxon>
        <taxon>Pseudomonadati</taxon>
        <taxon>Pseudomonadota</taxon>
        <taxon>Alphaproteobacteria</taxon>
        <taxon>Rhodobacterales</taxon>
        <taxon>Roseobacteraceae</taxon>
        <taxon>Ruegeria</taxon>
    </lineage>
</organism>
<reference evidence="2 3" key="1">
    <citation type="submission" date="2022-10" db="EMBL/GenBank/DDBJ databases">
        <title>Ruegeria sp. nov., isolated from ocean surface sediments.</title>
        <authorList>
            <person name="He W."/>
            <person name="Xue H.-P."/>
            <person name="Zhang D.-F."/>
        </authorList>
    </citation>
    <scope>NUCLEOTIDE SEQUENCE [LARGE SCALE GENOMIC DNA]</scope>
    <source>
        <strain evidence="2 3">XHP0148</strain>
    </source>
</reference>
<gene>
    <name evidence="2" type="ORF">OE747_23365</name>
</gene>
<feature type="transmembrane region" description="Helical" evidence="1">
    <location>
        <begin position="190"/>
        <end position="214"/>
    </location>
</feature>
<dbReference type="RefSeq" id="WP_263830871.1">
    <property type="nucleotide sequence ID" value="NZ_JAOWLB010000034.1"/>
</dbReference>